<protein>
    <recommendedName>
        <fullName evidence="3">FecR protein domain-containing protein</fullName>
    </recommendedName>
</protein>
<dbReference type="Proteomes" id="UP000031518">
    <property type="component" value="Unassembled WGS sequence"/>
</dbReference>
<dbReference type="STRING" id="454194.PYK22_01172"/>
<reference evidence="1 2" key="2">
    <citation type="submission" date="2015-01" db="EMBL/GenBank/DDBJ databases">
        <title>Complete genome sequence of Pyrinomonas methylaliphatogenes type strain K22T.</title>
        <authorList>
            <person name="Lee K.C.Y."/>
            <person name="Power J.F."/>
            <person name="Dunfield P.F."/>
            <person name="Morgan X.C."/>
            <person name="Huttenhower C."/>
            <person name="Stott M.B."/>
        </authorList>
    </citation>
    <scope>NUCLEOTIDE SEQUENCE [LARGE SCALE GENOMIC DNA]</scope>
    <source>
        <strain evidence="1 2">K22</strain>
    </source>
</reference>
<name>A0A0B6WY08_9BACT</name>
<dbReference type="RefSeq" id="WP_157770697.1">
    <property type="nucleotide sequence ID" value="NZ_CBXV010000004.1"/>
</dbReference>
<accession>A0A0B6WY08</accession>
<proteinExistence type="predicted"/>
<keyword evidence="2" id="KW-1185">Reference proteome</keyword>
<gene>
    <name evidence="1" type="ORF">PYK22_01172</name>
</gene>
<dbReference type="AlphaFoldDB" id="A0A0B6WY08"/>
<evidence type="ECO:0008006" key="3">
    <source>
        <dbReference type="Google" id="ProtNLM"/>
    </source>
</evidence>
<sequence>MYRGVIVSVIVVSLIFGAQFGIRAIASGGDTAVRPKGESAKRFKAIGKLIVYGNKKVLVDDRFAPSGTTIFDGAKVRTLDGTRATVLFGAHGRLDLAPQTETLIRFSESQVEVDLDRGGVILMARKGLTGKVNTTQKLVAVAEAKDGDSDEATVDVYVDERGPIVNQGAAAKAGAVGALGSSALALIQGAGAPLWLALGATAFVMSETVVSEERPTAVSAAAP</sequence>
<evidence type="ECO:0000313" key="2">
    <source>
        <dbReference type="Proteomes" id="UP000031518"/>
    </source>
</evidence>
<dbReference type="EMBL" id="CBXV010000004">
    <property type="protein sequence ID" value="CDM65174.1"/>
    <property type="molecule type" value="Genomic_DNA"/>
</dbReference>
<evidence type="ECO:0000313" key="1">
    <source>
        <dbReference type="EMBL" id="CDM65174.1"/>
    </source>
</evidence>
<reference evidence="1 2" key="1">
    <citation type="submission" date="2013-12" db="EMBL/GenBank/DDBJ databases">
        <authorList>
            <person name="Stott M."/>
        </authorList>
    </citation>
    <scope>NUCLEOTIDE SEQUENCE [LARGE SCALE GENOMIC DNA]</scope>
    <source>
        <strain evidence="1 2">K22</strain>
    </source>
</reference>
<organism evidence="1 2">
    <name type="scientific">Pyrinomonas methylaliphatogenes</name>
    <dbReference type="NCBI Taxonomy" id="454194"/>
    <lineage>
        <taxon>Bacteria</taxon>
        <taxon>Pseudomonadati</taxon>
        <taxon>Acidobacteriota</taxon>
        <taxon>Blastocatellia</taxon>
        <taxon>Blastocatellales</taxon>
        <taxon>Pyrinomonadaceae</taxon>
        <taxon>Pyrinomonas</taxon>
    </lineage>
</organism>